<proteinExistence type="predicted"/>
<dbReference type="KEGG" id="tso:IZ6_29000"/>
<name>A0A6S6QX83_9HYPH</name>
<evidence type="ECO:0000313" key="2">
    <source>
        <dbReference type="EMBL" id="BCJ92165.1"/>
    </source>
</evidence>
<dbReference type="Proteomes" id="UP000515317">
    <property type="component" value="Chromosome"/>
</dbReference>
<accession>A0A6S6QX83</accession>
<organism evidence="2 3">
    <name type="scientific">Terrihabitans soli</name>
    <dbReference type="NCBI Taxonomy" id="708113"/>
    <lineage>
        <taxon>Bacteria</taxon>
        <taxon>Pseudomonadati</taxon>
        <taxon>Pseudomonadota</taxon>
        <taxon>Alphaproteobacteria</taxon>
        <taxon>Hyphomicrobiales</taxon>
        <taxon>Terrihabitans</taxon>
    </lineage>
</organism>
<sequence length="173" mass="19151">MTTSLNLSNVVSALILVTGVSASPAASQFKLTPEQARLEGEKVAYQEAEKTPQGFLSHAFSDYVTINECYRARQDYQLVYITETDLEDARRMVKAIEQGVTSKHEPVNTEQAWKDAVTDRPRGISNPAWPGLVFSVEGSEPGAQRWCRSILESLAKRLDKLSLSATPSLTKDF</sequence>
<feature type="chain" id="PRO_5028260085" evidence="1">
    <location>
        <begin position="23"/>
        <end position="173"/>
    </location>
</feature>
<keyword evidence="1" id="KW-0732">Signal</keyword>
<reference evidence="2 3" key="1">
    <citation type="submission" date="2020-08" db="EMBL/GenBank/DDBJ databases">
        <title>Genome sequence of Rhizobiales bacterium strain IZ6.</title>
        <authorList>
            <person name="Nakai R."/>
            <person name="Naganuma T."/>
        </authorList>
    </citation>
    <scope>NUCLEOTIDE SEQUENCE [LARGE SCALE GENOMIC DNA]</scope>
    <source>
        <strain evidence="2 3">IZ6</strain>
    </source>
</reference>
<feature type="signal peptide" evidence="1">
    <location>
        <begin position="1"/>
        <end position="22"/>
    </location>
</feature>
<gene>
    <name evidence="2" type="ORF">IZ6_29000</name>
</gene>
<evidence type="ECO:0000256" key="1">
    <source>
        <dbReference type="SAM" id="SignalP"/>
    </source>
</evidence>
<dbReference type="RefSeq" id="WP_222875763.1">
    <property type="nucleotide sequence ID" value="NZ_AP023361.1"/>
</dbReference>
<dbReference type="AlphaFoldDB" id="A0A6S6QX83"/>
<evidence type="ECO:0000313" key="3">
    <source>
        <dbReference type="Proteomes" id="UP000515317"/>
    </source>
</evidence>
<keyword evidence="3" id="KW-1185">Reference proteome</keyword>
<protein>
    <submittedName>
        <fullName evidence="2">Uncharacterized protein</fullName>
    </submittedName>
</protein>
<dbReference type="EMBL" id="AP023361">
    <property type="protein sequence ID" value="BCJ92165.1"/>
    <property type="molecule type" value="Genomic_DNA"/>
</dbReference>